<dbReference type="Gene3D" id="2.60.120.380">
    <property type="match status" value="1"/>
</dbReference>
<comment type="caution">
    <text evidence="2">The sequence shown here is derived from an EMBL/GenBank/DDBJ whole genome shotgun (WGS) entry which is preliminary data.</text>
</comment>
<accession>A0A369XJY2</accession>
<evidence type="ECO:0000259" key="1">
    <source>
        <dbReference type="Pfam" id="PF04151"/>
    </source>
</evidence>
<dbReference type="Proteomes" id="UP000253831">
    <property type="component" value="Unassembled WGS sequence"/>
</dbReference>
<dbReference type="EMBL" id="QPGA01000058">
    <property type="protein sequence ID" value="RDE49092.1"/>
    <property type="molecule type" value="Genomic_DNA"/>
</dbReference>
<reference evidence="2 3" key="1">
    <citation type="submission" date="2018-05" db="EMBL/GenBank/DDBJ databases">
        <title>Integrated omic analyses show evidence that a Ca. Accumulibacter phosphatis strain performs denitrification under micro-aerobic conditions.</title>
        <authorList>
            <person name="Camejo P.Y."/>
            <person name="Katherine M.D."/>
            <person name="Daniel N.R."/>
        </authorList>
    </citation>
    <scope>NUCLEOTIDE SEQUENCE [LARGE SCALE GENOMIC DNA]</scope>
    <source>
        <strain evidence="2">UW-LDO-IC</strain>
    </source>
</reference>
<sequence length="224" mass="23351">MSRKSERSVKESRRIGAALVARIPAVCRNVLASFGRARHSPSSVTPPFPRKIVFEALEPRVLLAADLPVTTVASASLDANHQQLLDPGSDQGVVVVLAAAAASESEPVAEVEGNDTRITATALPLAEDPAGSGLLLGRGMGRQDPAVNYNSWSDADYWRVELQAGDLVSVSVDTPDSDVNAVVELRNAADGALATSDNEGPGSDAFISRLAVTASGSYYVVVGK</sequence>
<protein>
    <submittedName>
        <fullName evidence="2">LEPR-XLL domain-containing protein</fullName>
    </submittedName>
</protein>
<feature type="domain" description="Peptidase C-terminal archaeal/bacterial" evidence="1">
    <location>
        <begin position="154"/>
        <end position="222"/>
    </location>
</feature>
<evidence type="ECO:0000313" key="2">
    <source>
        <dbReference type="EMBL" id="RDE49092.1"/>
    </source>
</evidence>
<gene>
    <name evidence="2" type="ORF">DVS81_18570</name>
</gene>
<proteinExistence type="predicted"/>
<dbReference type="AlphaFoldDB" id="A0A369XJY2"/>
<evidence type="ECO:0000313" key="3">
    <source>
        <dbReference type="Proteomes" id="UP000253831"/>
    </source>
</evidence>
<dbReference type="SUPFAM" id="SSF89260">
    <property type="entry name" value="Collagen-binding domain"/>
    <property type="match status" value="1"/>
</dbReference>
<organism evidence="2 3">
    <name type="scientific">Candidatus Accumulibacter meliphilus</name>
    <dbReference type="NCBI Taxonomy" id="2211374"/>
    <lineage>
        <taxon>Bacteria</taxon>
        <taxon>Pseudomonadati</taxon>
        <taxon>Pseudomonadota</taxon>
        <taxon>Betaproteobacteria</taxon>
        <taxon>Candidatus Accumulibacter</taxon>
    </lineage>
</organism>
<feature type="non-terminal residue" evidence="2">
    <location>
        <position position="224"/>
    </location>
</feature>
<dbReference type="InterPro" id="IPR007280">
    <property type="entry name" value="Peptidase_C_arc/bac"/>
</dbReference>
<dbReference type="NCBIfam" id="NF012209">
    <property type="entry name" value="LEPR-8K"/>
    <property type="match status" value="1"/>
</dbReference>
<dbReference type="Pfam" id="PF04151">
    <property type="entry name" value="PPC"/>
    <property type="match status" value="1"/>
</dbReference>
<dbReference type="InterPro" id="IPR053786">
    <property type="entry name" value="LEPRxLL_CS"/>
</dbReference>
<name>A0A369XJY2_9PROT</name>